<evidence type="ECO:0000313" key="3">
    <source>
        <dbReference type="EMBL" id="MPM66967.1"/>
    </source>
</evidence>
<dbReference type="InterPro" id="IPR055170">
    <property type="entry name" value="GFO_IDH_MocA-like_dom"/>
</dbReference>
<dbReference type="SUPFAM" id="SSF55347">
    <property type="entry name" value="Glyceraldehyde-3-phosphate dehydrogenase-like, C-terminal domain"/>
    <property type="match status" value="1"/>
</dbReference>
<dbReference type="EC" id="1.1.1.371" evidence="3"/>
<evidence type="ECO:0000259" key="1">
    <source>
        <dbReference type="Pfam" id="PF01408"/>
    </source>
</evidence>
<dbReference type="Pfam" id="PF01408">
    <property type="entry name" value="GFO_IDH_MocA"/>
    <property type="match status" value="1"/>
</dbReference>
<dbReference type="GO" id="GO:0000166">
    <property type="term" value="F:nucleotide binding"/>
    <property type="evidence" value="ECO:0007669"/>
    <property type="project" value="InterPro"/>
</dbReference>
<dbReference type="PANTHER" id="PTHR43054:SF1">
    <property type="entry name" value="SCYLLO-INOSITOL 2-DEHYDROGENASE (NADP(+)) IOLU"/>
    <property type="match status" value="1"/>
</dbReference>
<evidence type="ECO:0000259" key="2">
    <source>
        <dbReference type="Pfam" id="PF22725"/>
    </source>
</evidence>
<dbReference type="InterPro" id="IPR000683">
    <property type="entry name" value="Gfo/Idh/MocA-like_OxRdtase_N"/>
</dbReference>
<feature type="domain" description="GFO/IDH/MocA-like oxidoreductase" evidence="2">
    <location>
        <begin position="139"/>
        <end position="247"/>
    </location>
</feature>
<dbReference type="Gene3D" id="3.40.50.720">
    <property type="entry name" value="NAD(P)-binding Rossmann-like Domain"/>
    <property type="match status" value="1"/>
</dbReference>
<keyword evidence="3" id="KW-0560">Oxidoreductase</keyword>
<dbReference type="GO" id="GO:0102497">
    <property type="term" value="F:scyllo-inositol dehydrogenase (NADP+) activity"/>
    <property type="evidence" value="ECO:0007669"/>
    <property type="project" value="UniProtKB-EC"/>
</dbReference>
<gene>
    <name evidence="3" type="primary">iolU_12</name>
    <name evidence="3" type="ORF">SDC9_113881</name>
</gene>
<protein>
    <submittedName>
        <fullName evidence="3">Scyllo-inositol 2-dehydrogenase (NADP(+)) IolU</fullName>
        <ecNumber evidence="3">1.1.1.371</ecNumber>
    </submittedName>
</protein>
<reference evidence="3" key="1">
    <citation type="submission" date="2019-08" db="EMBL/GenBank/DDBJ databases">
        <authorList>
            <person name="Kucharzyk K."/>
            <person name="Murdoch R.W."/>
            <person name="Higgins S."/>
            <person name="Loffler F."/>
        </authorList>
    </citation>
    <scope>NUCLEOTIDE SEQUENCE</scope>
</reference>
<dbReference type="Pfam" id="PF22725">
    <property type="entry name" value="GFO_IDH_MocA_C3"/>
    <property type="match status" value="1"/>
</dbReference>
<dbReference type="Gene3D" id="3.30.360.10">
    <property type="entry name" value="Dihydrodipicolinate Reductase, domain 2"/>
    <property type="match status" value="1"/>
</dbReference>
<name>A0A645BP03_9ZZZZ</name>
<dbReference type="PANTHER" id="PTHR43054">
    <property type="match status" value="1"/>
</dbReference>
<proteinExistence type="predicted"/>
<dbReference type="AlphaFoldDB" id="A0A645BP03"/>
<dbReference type="SUPFAM" id="SSF51735">
    <property type="entry name" value="NAD(P)-binding Rossmann-fold domains"/>
    <property type="match status" value="1"/>
</dbReference>
<accession>A0A645BP03</accession>
<feature type="domain" description="Gfo/Idh/MocA-like oxidoreductase N-terminal" evidence="1">
    <location>
        <begin position="2"/>
        <end position="120"/>
    </location>
</feature>
<comment type="caution">
    <text evidence="3">The sequence shown here is derived from an EMBL/GenBank/DDBJ whole genome shotgun (WGS) entry which is preliminary data.</text>
</comment>
<sequence>MIRIATIGTSRITYQFVDAMDQVPQVALAGVYSRSPETAQKAATAFGTDVTWTDLDTMLGSDDVDAVYVASPNGAHYEQALRAIDAGKHVFLEKPAVPTAAEFSALLDTAAEHGVVIFEGMRNAYDPGTSALRSLLPDLGQIRRASLAYSQRSSRYDLVLAGQSVNIFDPKLAGGALYDIGVYCVSMMVDLFGAPQSVSAAKVTVGSGVDGAGAVLARYPGMVVDLSYSKITASDRPCEIQGELATLTFDRIAAPRELVVTYLDGKSESQKIDLSPANMAFEIKRFAELVAGGDPTPDQQRTLHTLETIDAIHAAMI</sequence>
<dbReference type="InterPro" id="IPR036291">
    <property type="entry name" value="NAD(P)-bd_dom_sf"/>
</dbReference>
<organism evidence="3">
    <name type="scientific">bioreactor metagenome</name>
    <dbReference type="NCBI Taxonomy" id="1076179"/>
    <lineage>
        <taxon>unclassified sequences</taxon>
        <taxon>metagenomes</taxon>
        <taxon>ecological metagenomes</taxon>
    </lineage>
</organism>
<dbReference type="EMBL" id="VSSQ01021402">
    <property type="protein sequence ID" value="MPM66967.1"/>
    <property type="molecule type" value="Genomic_DNA"/>
</dbReference>